<sequence>MKKSEWEETQGSGAIPRLPAGTSRSVICLINTPQLVGGTHAGPVRGRAWRGACFPFGGPQSALSGGLFLSHSAGMDAEDFLGPGHYLALSAWTWLLDNRED</sequence>
<proteinExistence type="predicted"/>
<keyword evidence="2" id="KW-1185">Reference proteome</keyword>
<dbReference type="Proteomes" id="UP001176941">
    <property type="component" value="Chromosome 19"/>
</dbReference>
<evidence type="ECO:0000313" key="2">
    <source>
        <dbReference type="Proteomes" id="UP001176941"/>
    </source>
</evidence>
<reference evidence="1" key="1">
    <citation type="submission" date="2023-04" db="EMBL/GenBank/DDBJ databases">
        <authorList>
            <consortium name="ELIXIR-Norway"/>
        </authorList>
    </citation>
    <scope>NUCLEOTIDE SEQUENCE [LARGE SCALE GENOMIC DNA]</scope>
</reference>
<name>A0ABN8YIC4_RANTA</name>
<accession>A0ABN8YIC4</accession>
<protein>
    <submittedName>
        <fullName evidence="1">Uncharacterized protein</fullName>
    </submittedName>
</protein>
<organism evidence="1 2">
    <name type="scientific">Rangifer tarandus platyrhynchus</name>
    <name type="common">Svalbard reindeer</name>
    <dbReference type="NCBI Taxonomy" id="3082113"/>
    <lineage>
        <taxon>Eukaryota</taxon>
        <taxon>Metazoa</taxon>
        <taxon>Chordata</taxon>
        <taxon>Craniata</taxon>
        <taxon>Vertebrata</taxon>
        <taxon>Euteleostomi</taxon>
        <taxon>Mammalia</taxon>
        <taxon>Eutheria</taxon>
        <taxon>Laurasiatheria</taxon>
        <taxon>Artiodactyla</taxon>
        <taxon>Ruminantia</taxon>
        <taxon>Pecora</taxon>
        <taxon>Cervidae</taxon>
        <taxon>Odocoileinae</taxon>
        <taxon>Rangifer</taxon>
    </lineage>
</organism>
<gene>
    <name evidence="1" type="ORF">MRATA1EN1_LOCUS8426</name>
</gene>
<dbReference type="EMBL" id="OX459955">
    <property type="protein sequence ID" value="CAI9159464.1"/>
    <property type="molecule type" value="Genomic_DNA"/>
</dbReference>
<evidence type="ECO:0000313" key="1">
    <source>
        <dbReference type="EMBL" id="CAI9159464.1"/>
    </source>
</evidence>